<dbReference type="PROSITE" id="PS50125">
    <property type="entry name" value="GUANYLATE_CYCLASE_2"/>
    <property type="match status" value="1"/>
</dbReference>
<keyword evidence="2" id="KW-1133">Transmembrane helix</keyword>
<dbReference type="Pfam" id="PF00211">
    <property type="entry name" value="Guanylate_cyc"/>
    <property type="match status" value="1"/>
</dbReference>
<feature type="transmembrane region" description="Helical" evidence="2">
    <location>
        <begin position="198"/>
        <end position="220"/>
    </location>
</feature>
<dbReference type="PROSITE" id="PS50005">
    <property type="entry name" value="TPR"/>
    <property type="match status" value="1"/>
</dbReference>
<accession>A0A838L677</accession>
<feature type="domain" description="Guanylate cyclase" evidence="3">
    <location>
        <begin position="11"/>
        <end position="127"/>
    </location>
</feature>
<dbReference type="Gene3D" id="3.40.50.10070">
    <property type="entry name" value="TolB, N-terminal domain"/>
    <property type="match status" value="1"/>
</dbReference>
<dbReference type="Gene3D" id="3.30.70.1230">
    <property type="entry name" value="Nucleotide cyclase"/>
    <property type="match status" value="1"/>
</dbReference>
<dbReference type="PANTHER" id="PTHR43081:SF19">
    <property type="entry name" value="PH-SENSITIVE ADENYLATE CYCLASE RV1264"/>
    <property type="match status" value="1"/>
</dbReference>
<evidence type="ECO:0000259" key="3">
    <source>
        <dbReference type="PROSITE" id="PS50125"/>
    </source>
</evidence>
<keyword evidence="2" id="KW-0812">Transmembrane</keyword>
<dbReference type="NCBIfam" id="NF047558">
    <property type="entry name" value="TPR_END_plus"/>
    <property type="match status" value="1"/>
</dbReference>
<dbReference type="GO" id="GO:0035556">
    <property type="term" value="P:intracellular signal transduction"/>
    <property type="evidence" value="ECO:0007669"/>
    <property type="project" value="InterPro"/>
</dbReference>
<organism evidence="4 5">
    <name type="scientific">Sphingomonas chungangi</name>
    <dbReference type="NCBI Taxonomy" id="2683589"/>
    <lineage>
        <taxon>Bacteria</taxon>
        <taxon>Pseudomonadati</taxon>
        <taxon>Pseudomonadota</taxon>
        <taxon>Alphaproteobacteria</taxon>
        <taxon>Sphingomonadales</taxon>
        <taxon>Sphingomonadaceae</taxon>
        <taxon>Sphingomonas</taxon>
    </lineage>
</organism>
<dbReference type="CDD" id="cd07302">
    <property type="entry name" value="CHD"/>
    <property type="match status" value="1"/>
</dbReference>
<dbReference type="InterPro" id="IPR019734">
    <property type="entry name" value="TPR_rpt"/>
</dbReference>
<name>A0A838L677_9SPHN</name>
<dbReference type="SUPFAM" id="SSF55073">
    <property type="entry name" value="Nucleotide cyclase"/>
    <property type="match status" value="1"/>
</dbReference>
<reference evidence="4 5" key="1">
    <citation type="submission" date="2020-07" db="EMBL/GenBank/DDBJ databases">
        <authorList>
            <person name="Sun Q."/>
        </authorList>
    </citation>
    <scope>NUCLEOTIDE SEQUENCE [LARGE SCALE GENOMIC DNA]</scope>
    <source>
        <strain evidence="4 5">CGMCC 1.13654</strain>
    </source>
</reference>
<dbReference type="InterPro" id="IPR050697">
    <property type="entry name" value="Adenylyl/Guanylyl_Cyclase_3/4"/>
</dbReference>
<evidence type="ECO:0000256" key="1">
    <source>
        <dbReference type="PROSITE-ProRule" id="PRU00339"/>
    </source>
</evidence>
<dbReference type="AlphaFoldDB" id="A0A838L677"/>
<evidence type="ECO:0000313" key="4">
    <source>
        <dbReference type="EMBL" id="MBA2934674.1"/>
    </source>
</evidence>
<comment type="caution">
    <text evidence="4">The sequence shown here is derived from an EMBL/GenBank/DDBJ whole genome shotgun (WGS) entry which is preliminary data.</text>
</comment>
<keyword evidence="1" id="KW-0802">TPR repeat</keyword>
<dbReference type="EMBL" id="JACEIB010000007">
    <property type="protein sequence ID" value="MBA2934674.1"/>
    <property type="molecule type" value="Genomic_DNA"/>
</dbReference>
<evidence type="ECO:0000256" key="2">
    <source>
        <dbReference type="SAM" id="Phobius"/>
    </source>
</evidence>
<feature type="repeat" description="TPR" evidence="1">
    <location>
        <begin position="518"/>
        <end position="551"/>
    </location>
</feature>
<evidence type="ECO:0000313" key="5">
    <source>
        <dbReference type="Proteomes" id="UP000570166"/>
    </source>
</evidence>
<dbReference type="InterPro" id="IPR011990">
    <property type="entry name" value="TPR-like_helical_dom_sf"/>
</dbReference>
<dbReference type="SUPFAM" id="SSF48452">
    <property type="entry name" value="TPR-like"/>
    <property type="match status" value="2"/>
</dbReference>
<dbReference type="GO" id="GO:0004016">
    <property type="term" value="F:adenylate cyclase activity"/>
    <property type="evidence" value="ECO:0007669"/>
    <property type="project" value="UniProtKB-ARBA"/>
</dbReference>
<dbReference type="GO" id="GO:0006171">
    <property type="term" value="P:cAMP biosynthetic process"/>
    <property type="evidence" value="ECO:0007669"/>
    <property type="project" value="TreeGrafter"/>
</dbReference>
<dbReference type="Proteomes" id="UP000570166">
    <property type="component" value="Unassembled WGS sequence"/>
</dbReference>
<dbReference type="InterPro" id="IPR001054">
    <property type="entry name" value="A/G_cyclase"/>
</dbReference>
<dbReference type="InterPro" id="IPR029787">
    <property type="entry name" value="Nucleotide_cyclase"/>
</dbReference>
<keyword evidence="2" id="KW-0472">Membrane</keyword>
<proteinExistence type="predicted"/>
<keyword evidence="5" id="KW-1185">Reference proteome</keyword>
<protein>
    <recommendedName>
        <fullName evidence="3">Guanylate cyclase domain-containing protein</fullName>
    </recommendedName>
</protein>
<gene>
    <name evidence="4" type="ORF">HZF05_11265</name>
</gene>
<sequence>MQQELDRHLAAILALDIAGYSRLMNADEQGTHRRMLARRKTVIDPQVEAHRGRVVKGTGDGVLAEFTSARNAIGAAIAIQSALAEANGEEPDVPPMTARIGITIGDIIIGEDGDIFGDGVNIAARLEGKAPAGGICVSGRALDDLRQVGVPFGDFGEIALKNIGPPVRVYCIHPDAAARGRPPKDPTKMLGNAIGRRALVFGGAGVTVAAGAGLLAWHPWAATASKGSIAVLPFANLSGDTNQAYFSDGLSEELRAALARNVALKVAAPTSSNMFKSDDGDARSIAGKLGVAYLLEGSVRREDKAVRIVAELVDASTGFTSWSQTFDRTIDDIFAVQSSIAETVADALAVHVTRTSSPGGTQDVAAYDAYLRGKALFDADIDEASDRSALDQFDLATQQDSNFAAAFAARSRVLSAIASEYAAPAGTAQLYKDAIAAAERAVSLAPDLAEAQMALGLAIYTGRLDVKAARPAYDKAAQIGAGDADIQLLYAVYCSRSDRSADAIAAIQRATDLDRLNPRVFRAAGLVRYTARDYAAAIPLAKQALALNPTLRVAHANIGNALLMQGKLAEAKAAYQAEPLDLSRLPGLAIVARKLGDTAGAKAAMDQLVRDLGDSALYQQAQVLAQWGDRDGAIAMLGRAKQAGDSGLLIAPTDPLLDPVRNDPRFSPLLGGLHLT</sequence>
<dbReference type="Gene3D" id="1.25.40.10">
    <property type="entry name" value="Tetratricopeptide repeat domain"/>
    <property type="match status" value="1"/>
</dbReference>
<dbReference type="PANTHER" id="PTHR43081">
    <property type="entry name" value="ADENYLATE CYCLASE, TERMINAL-DIFFERENTIATION SPECIFIC-RELATED"/>
    <property type="match status" value="1"/>
</dbReference>
<dbReference type="RefSeq" id="WP_160366465.1">
    <property type="nucleotide sequence ID" value="NZ_JACEIB010000007.1"/>
</dbReference>